<dbReference type="Proteomes" id="UP000429523">
    <property type="component" value="Unassembled WGS sequence"/>
</dbReference>
<dbReference type="AlphaFoldDB" id="A0A6A4A490"/>
<dbReference type="EMBL" id="QXGA01000166">
    <property type="protein sequence ID" value="KAE9150993.1"/>
    <property type="molecule type" value="Genomic_DNA"/>
</dbReference>
<gene>
    <name evidence="10" type="ORF">PF001_g4751</name>
    <name evidence="9" type="ORF">PF002_g6203</name>
    <name evidence="8" type="ORF">PF004_g4591</name>
    <name evidence="7" type="ORF">PF005_g5471</name>
    <name evidence="6" type="ORF">PF006_g4694</name>
    <name evidence="5" type="ORF">PF007_g5539</name>
    <name evidence="2" type="ORF">PF009_g5996</name>
    <name evidence="4" type="ORF">PF010_g4909</name>
    <name evidence="3" type="ORF">PF011_g4452</name>
</gene>
<evidence type="ECO:0000313" key="18">
    <source>
        <dbReference type="Proteomes" id="UP000476176"/>
    </source>
</evidence>
<evidence type="ECO:0000313" key="10">
    <source>
        <dbReference type="EMBL" id="KAE9321717.1"/>
    </source>
</evidence>
<dbReference type="Proteomes" id="UP000433483">
    <property type="component" value="Unassembled WGS sequence"/>
</dbReference>
<dbReference type="Proteomes" id="UP000476176">
    <property type="component" value="Unassembled WGS sequence"/>
</dbReference>
<proteinExistence type="predicted"/>
<dbReference type="Proteomes" id="UP000437068">
    <property type="component" value="Unassembled WGS sequence"/>
</dbReference>
<evidence type="ECO:0000313" key="7">
    <source>
        <dbReference type="EMBL" id="KAE9225521.1"/>
    </source>
</evidence>
<feature type="chain" id="PRO_5036166930" description="RxLR effector protein" evidence="1">
    <location>
        <begin position="21"/>
        <end position="63"/>
    </location>
</feature>
<dbReference type="Proteomes" id="UP000440732">
    <property type="component" value="Unassembled WGS sequence"/>
</dbReference>
<dbReference type="EMBL" id="QXFX01000176">
    <property type="protein sequence ID" value="KAE9127389.1"/>
    <property type="molecule type" value="Genomic_DNA"/>
</dbReference>
<evidence type="ECO:0000256" key="1">
    <source>
        <dbReference type="SAM" id="SignalP"/>
    </source>
</evidence>
<evidence type="ECO:0000313" key="19">
    <source>
        <dbReference type="Proteomes" id="UP000488956"/>
    </source>
</evidence>
<evidence type="ECO:0000313" key="2">
    <source>
        <dbReference type="EMBL" id="KAE8944300.1"/>
    </source>
</evidence>
<evidence type="ECO:0000313" key="14">
    <source>
        <dbReference type="Proteomes" id="UP000440367"/>
    </source>
</evidence>
<keyword evidence="12" id="KW-1185">Reference proteome</keyword>
<protein>
    <recommendedName>
        <fullName evidence="20">RxLR effector protein</fullName>
    </recommendedName>
</protein>
<organism evidence="9 14">
    <name type="scientific">Phytophthora fragariae</name>
    <dbReference type="NCBI Taxonomy" id="53985"/>
    <lineage>
        <taxon>Eukaryota</taxon>
        <taxon>Sar</taxon>
        <taxon>Stramenopiles</taxon>
        <taxon>Oomycota</taxon>
        <taxon>Peronosporomycetes</taxon>
        <taxon>Peronosporales</taxon>
        <taxon>Peronosporaceae</taxon>
        <taxon>Phytophthora</taxon>
    </lineage>
</organism>
<reference evidence="11 12" key="1">
    <citation type="submission" date="2018-08" db="EMBL/GenBank/DDBJ databases">
        <title>Genomic investigation of the strawberry pathogen Phytophthora fragariae indicates pathogenicity is determined by transcriptional variation in three key races.</title>
        <authorList>
            <person name="Adams T.M."/>
            <person name="Armitage A.D."/>
            <person name="Sobczyk M.K."/>
            <person name="Bates H.J."/>
            <person name="Dunwell J.M."/>
            <person name="Nellist C.F."/>
            <person name="Harrison R.J."/>
        </authorList>
    </citation>
    <scope>NUCLEOTIDE SEQUENCE [LARGE SCALE GENOMIC DNA]</scope>
    <source>
        <strain evidence="10 13">A4</strain>
        <strain evidence="9 14">BC-1</strain>
        <strain evidence="8 18">BC-23</strain>
        <strain evidence="7 12">NOV-27</strain>
        <strain evidence="6 15">NOV-5</strain>
        <strain evidence="5 16">NOV-71</strain>
        <strain evidence="2 11">NOV-9</strain>
        <strain evidence="4 19">ONT-3</strain>
        <strain evidence="3 17">SCRP245</strain>
    </source>
</reference>
<evidence type="ECO:0000313" key="12">
    <source>
        <dbReference type="Proteomes" id="UP000433483"/>
    </source>
</evidence>
<dbReference type="EMBL" id="QXGF01000210">
    <property type="protein sequence ID" value="KAE8944300.1"/>
    <property type="molecule type" value="Genomic_DNA"/>
</dbReference>
<evidence type="ECO:0000313" key="5">
    <source>
        <dbReference type="EMBL" id="KAE9127635.1"/>
    </source>
</evidence>
<evidence type="ECO:0000313" key="11">
    <source>
        <dbReference type="Proteomes" id="UP000429523"/>
    </source>
</evidence>
<dbReference type="Proteomes" id="UP000441208">
    <property type="component" value="Unassembled WGS sequence"/>
</dbReference>
<evidence type="ECO:0000313" key="4">
    <source>
        <dbReference type="EMBL" id="KAE9127389.1"/>
    </source>
</evidence>
<dbReference type="EMBL" id="QXGB01000191">
    <property type="protein sequence ID" value="KAE9225521.1"/>
    <property type="molecule type" value="Genomic_DNA"/>
</dbReference>
<dbReference type="EMBL" id="QXGC01000161">
    <property type="protein sequence ID" value="KAE9246849.1"/>
    <property type="molecule type" value="Genomic_DNA"/>
</dbReference>
<keyword evidence="1" id="KW-0732">Signal</keyword>
<evidence type="ECO:0000313" key="17">
    <source>
        <dbReference type="Proteomes" id="UP000460718"/>
    </source>
</evidence>
<dbReference type="Proteomes" id="UP000440367">
    <property type="component" value="Unassembled WGS sequence"/>
</dbReference>
<dbReference type="EMBL" id="QXGD01000213">
    <property type="protein sequence ID" value="KAE9247557.1"/>
    <property type="molecule type" value="Genomic_DNA"/>
</dbReference>
<sequence>MSIVLRCSLVFFGILCHVQSCQDGWPPVSCRLGLLVAPVGLTRRPVVDPSRLTTSGVLNPIHG</sequence>
<evidence type="ECO:0000313" key="15">
    <source>
        <dbReference type="Proteomes" id="UP000440732"/>
    </source>
</evidence>
<evidence type="ECO:0000313" key="16">
    <source>
        <dbReference type="Proteomes" id="UP000441208"/>
    </source>
</evidence>
<accession>A0A6A4A490</accession>
<evidence type="ECO:0008006" key="20">
    <source>
        <dbReference type="Google" id="ProtNLM"/>
    </source>
</evidence>
<evidence type="ECO:0000313" key="6">
    <source>
        <dbReference type="EMBL" id="KAE9150993.1"/>
    </source>
</evidence>
<evidence type="ECO:0000313" key="8">
    <source>
        <dbReference type="EMBL" id="KAE9246849.1"/>
    </source>
</evidence>
<evidence type="ECO:0000313" key="9">
    <source>
        <dbReference type="EMBL" id="KAE9247557.1"/>
    </source>
</evidence>
<dbReference type="EMBL" id="QXFZ01000195">
    <property type="protein sequence ID" value="KAE9127635.1"/>
    <property type="molecule type" value="Genomic_DNA"/>
</dbReference>
<name>A0A6A4A490_9STRA</name>
<evidence type="ECO:0000313" key="13">
    <source>
        <dbReference type="Proteomes" id="UP000437068"/>
    </source>
</evidence>
<evidence type="ECO:0000313" key="3">
    <source>
        <dbReference type="EMBL" id="KAE9022457.1"/>
    </source>
</evidence>
<dbReference type="Proteomes" id="UP000488956">
    <property type="component" value="Unassembled WGS sequence"/>
</dbReference>
<dbReference type="Proteomes" id="UP000460718">
    <property type="component" value="Unassembled WGS sequence"/>
</dbReference>
<dbReference type="EMBL" id="QXFW01000162">
    <property type="protein sequence ID" value="KAE9022457.1"/>
    <property type="molecule type" value="Genomic_DNA"/>
</dbReference>
<dbReference type="EMBL" id="QXGE01000168">
    <property type="protein sequence ID" value="KAE9321717.1"/>
    <property type="molecule type" value="Genomic_DNA"/>
</dbReference>
<feature type="signal peptide" evidence="1">
    <location>
        <begin position="1"/>
        <end position="20"/>
    </location>
</feature>
<comment type="caution">
    <text evidence="9">The sequence shown here is derived from an EMBL/GenBank/DDBJ whole genome shotgun (WGS) entry which is preliminary data.</text>
</comment>